<dbReference type="EMBL" id="CABIJS010000188">
    <property type="protein sequence ID" value="VUZ45788.1"/>
    <property type="molecule type" value="Genomic_DNA"/>
</dbReference>
<protein>
    <submittedName>
        <fullName evidence="1">Uncharacterized protein</fullName>
    </submittedName>
</protein>
<organism evidence="1 2">
    <name type="scientific">Hymenolepis diminuta</name>
    <name type="common">Rat tapeworm</name>
    <dbReference type="NCBI Taxonomy" id="6216"/>
    <lineage>
        <taxon>Eukaryota</taxon>
        <taxon>Metazoa</taxon>
        <taxon>Spiralia</taxon>
        <taxon>Lophotrochozoa</taxon>
        <taxon>Platyhelminthes</taxon>
        <taxon>Cestoda</taxon>
        <taxon>Eucestoda</taxon>
        <taxon>Cyclophyllidea</taxon>
        <taxon>Hymenolepididae</taxon>
        <taxon>Hymenolepis</taxon>
    </lineage>
</organism>
<keyword evidence="2" id="KW-1185">Reference proteome</keyword>
<evidence type="ECO:0000313" key="1">
    <source>
        <dbReference type="EMBL" id="VUZ45788.1"/>
    </source>
</evidence>
<dbReference type="AlphaFoldDB" id="A0A564YGF8"/>
<sequence>MISTELSVLFVSLERFFEEPWAMALFHDRFYEFKEDIHELCCKAKEKDQGTLIDFVRSTIDPSEK</sequence>
<reference evidence="1 2" key="1">
    <citation type="submission" date="2019-07" db="EMBL/GenBank/DDBJ databases">
        <authorList>
            <person name="Jastrzebski P J."/>
            <person name="Paukszto L."/>
            <person name="Jastrzebski P J."/>
        </authorList>
    </citation>
    <scope>NUCLEOTIDE SEQUENCE [LARGE SCALE GENOMIC DNA]</scope>
    <source>
        <strain evidence="1 2">WMS-il1</strain>
    </source>
</reference>
<evidence type="ECO:0000313" key="2">
    <source>
        <dbReference type="Proteomes" id="UP000321570"/>
    </source>
</evidence>
<gene>
    <name evidence="1" type="ORF">WMSIL1_LOCUS5642</name>
</gene>
<accession>A0A564YGF8</accession>
<feature type="non-terminal residue" evidence="1">
    <location>
        <position position="65"/>
    </location>
</feature>
<name>A0A564YGF8_HYMDI</name>
<proteinExistence type="predicted"/>
<dbReference type="Proteomes" id="UP000321570">
    <property type="component" value="Unassembled WGS sequence"/>
</dbReference>